<sequence>MITVQLKVKHYYLIASILFEQAAYVSFSILEKIKKACEAKEEDELVDVEIDTNNFISIFRVLSDKPEGAFSMINKEMITLLYSQIETHIAEGNEEWITLYDQIQNIRNTNLDICIRMINAGKHKLGV</sequence>
<protein>
    <submittedName>
        <fullName evidence="1">Uncharacterized protein</fullName>
    </submittedName>
</protein>
<organism evidence="1">
    <name type="scientific">uncultured Caudovirales phage</name>
    <dbReference type="NCBI Taxonomy" id="2100421"/>
    <lineage>
        <taxon>Viruses</taxon>
        <taxon>Duplodnaviria</taxon>
        <taxon>Heunggongvirae</taxon>
        <taxon>Uroviricota</taxon>
        <taxon>Caudoviricetes</taxon>
        <taxon>Peduoviridae</taxon>
        <taxon>Maltschvirus</taxon>
        <taxon>Maltschvirus maltsch</taxon>
    </lineage>
</organism>
<gene>
    <name evidence="1" type="ORF">UFOVP449_98</name>
</gene>
<name>A0A6J5MA33_9CAUD</name>
<evidence type="ECO:0000313" key="1">
    <source>
        <dbReference type="EMBL" id="CAB4142981.1"/>
    </source>
</evidence>
<dbReference type="EMBL" id="LR796420">
    <property type="protein sequence ID" value="CAB4142981.1"/>
    <property type="molecule type" value="Genomic_DNA"/>
</dbReference>
<accession>A0A6J5MA33</accession>
<reference evidence="1" key="1">
    <citation type="submission" date="2020-04" db="EMBL/GenBank/DDBJ databases">
        <authorList>
            <person name="Chiriac C."/>
            <person name="Salcher M."/>
            <person name="Ghai R."/>
            <person name="Kavagutti S V."/>
        </authorList>
    </citation>
    <scope>NUCLEOTIDE SEQUENCE</scope>
</reference>
<proteinExistence type="predicted"/>